<gene>
    <name evidence="1" type="ORF">DTU03_24775</name>
</gene>
<name>A0A5W7S2B6_SALET</name>
<reference evidence="1" key="1">
    <citation type="submission" date="2018-07" db="EMBL/GenBank/DDBJ databases">
        <authorList>
            <person name="Ashton P.M."/>
            <person name="Dallman T."/>
            <person name="Nair S."/>
            <person name="De Pinna E."/>
            <person name="Peters T."/>
            <person name="Grant K."/>
        </authorList>
    </citation>
    <scope>NUCLEOTIDE SEQUENCE</scope>
    <source>
        <strain evidence="1">242348</strain>
    </source>
</reference>
<organism evidence="1">
    <name type="scientific">Salmonella enterica subsp. enterica serovar Kintambo</name>
    <dbReference type="NCBI Taxonomy" id="1192730"/>
    <lineage>
        <taxon>Bacteria</taxon>
        <taxon>Pseudomonadati</taxon>
        <taxon>Pseudomonadota</taxon>
        <taxon>Gammaproteobacteria</taxon>
        <taxon>Enterobacterales</taxon>
        <taxon>Enterobacteriaceae</taxon>
        <taxon>Salmonella</taxon>
    </lineage>
</organism>
<proteinExistence type="predicted"/>
<evidence type="ECO:0000313" key="1">
    <source>
        <dbReference type="EMBL" id="EBX8630666.1"/>
    </source>
</evidence>
<comment type="caution">
    <text evidence="1">The sequence shown here is derived from an EMBL/GenBank/DDBJ whole genome shotgun (WGS) entry which is preliminary data.</text>
</comment>
<accession>A0A5W7S2B6</accession>
<protein>
    <submittedName>
        <fullName evidence="1">Uncharacterized protein</fullName>
    </submittedName>
</protein>
<dbReference type="EMBL" id="AAHMLI010000073">
    <property type="protein sequence ID" value="EBX8630666.1"/>
    <property type="molecule type" value="Genomic_DNA"/>
</dbReference>
<sequence length="111" mass="12371">MRNDSASGKEFYTYDVMDRLTAHTDVLGRQAESGGVEHAILAGRAGQQPITNAPLNRGHARSIEQAIIHNNPHFDNEINSISPTRDLYNDAVSWGENWLTQNGINIKWPTD</sequence>
<dbReference type="AlphaFoldDB" id="A0A5W7S2B6"/>